<dbReference type="STRING" id="70415.A0A5S6QTC5"/>
<dbReference type="Proteomes" id="UP000046395">
    <property type="component" value="Unassembled WGS sequence"/>
</dbReference>
<evidence type="ECO:0000313" key="2">
    <source>
        <dbReference type="WBParaSite" id="TMUE_2000010162.1"/>
    </source>
</evidence>
<dbReference type="WBParaSite" id="TMUE_2000010162.1">
    <property type="protein sequence ID" value="TMUE_2000010162.1"/>
    <property type="gene ID" value="WBGene00294299"/>
</dbReference>
<organism evidence="1 2">
    <name type="scientific">Trichuris muris</name>
    <name type="common">Mouse whipworm</name>
    <dbReference type="NCBI Taxonomy" id="70415"/>
    <lineage>
        <taxon>Eukaryota</taxon>
        <taxon>Metazoa</taxon>
        <taxon>Ecdysozoa</taxon>
        <taxon>Nematoda</taxon>
        <taxon>Enoplea</taxon>
        <taxon>Dorylaimia</taxon>
        <taxon>Trichinellida</taxon>
        <taxon>Trichuridae</taxon>
        <taxon>Trichuris</taxon>
    </lineage>
</organism>
<dbReference type="Gene3D" id="4.10.60.10">
    <property type="entry name" value="Zinc finger, CCHC-type"/>
    <property type="match status" value="1"/>
</dbReference>
<reference evidence="2" key="1">
    <citation type="submission" date="2019-12" db="UniProtKB">
        <authorList>
            <consortium name="WormBaseParasite"/>
        </authorList>
    </citation>
    <scope>IDENTIFICATION</scope>
</reference>
<evidence type="ECO:0000313" key="1">
    <source>
        <dbReference type="Proteomes" id="UP000046395"/>
    </source>
</evidence>
<sequence>MCNREADEGKTCAFAGRWIDCTMVARDRLNVREDIWPIKKLAALGNATSVPLKECLIQRLFISARDLQISWPFESARNDVCVIRDADRMHVDIEMLPVSSQPRTVRKQFCMTSDISGRCSSCGDSKHQKDECPFRRARCQFCRRIGYIERACLSKEDAQAHMVQEETDVASPGSED</sequence>
<proteinExistence type="predicted"/>
<accession>A0A5S6QTC5</accession>
<name>A0A5S6QTC5_TRIMR</name>
<protein>
    <submittedName>
        <fullName evidence="2">CCHC-type domain-containing protein</fullName>
    </submittedName>
</protein>
<dbReference type="AlphaFoldDB" id="A0A5S6QTC5"/>
<keyword evidence="1" id="KW-1185">Reference proteome</keyword>